<reference evidence="8 9" key="1">
    <citation type="journal article" date="2013" name="Antonie Van Leeuwenhoek">
        <title>Echinimonas agarilytica gen. nov., sp. nov., a new gammaproteobacterium isolated from the sea urchin Strongylocentrotus intermedius.</title>
        <authorList>
            <person name="Nedashkovskaya O.I."/>
            <person name="Stenkova A.M."/>
            <person name="Zhukova N.V."/>
            <person name="Van Trappen S."/>
            <person name="Lee J.S."/>
            <person name="Kim S.B."/>
        </authorList>
    </citation>
    <scope>NUCLEOTIDE SEQUENCE [LARGE SCALE GENOMIC DNA]</scope>
    <source>
        <strain evidence="8 9">KMM 6351</strain>
    </source>
</reference>
<dbReference type="InterPro" id="IPR036217">
    <property type="entry name" value="MethylDNA_cys_MeTrfase_DNAb"/>
</dbReference>
<sequence>MQAIPKGTVLTYGDAATALNSAARAVGGACKANPIPLIIPCHRIVAKQSIGGFSGKTKGETIDLKMFLLQHEGVLSAKFTGI</sequence>
<evidence type="ECO:0000256" key="4">
    <source>
        <dbReference type="ARBA" id="ARBA00022763"/>
    </source>
</evidence>
<evidence type="ECO:0000256" key="3">
    <source>
        <dbReference type="ARBA" id="ARBA00022679"/>
    </source>
</evidence>
<keyword evidence="4" id="KW-0227">DNA damage</keyword>
<accession>A0AA41WA00</accession>
<proteinExistence type="predicted"/>
<evidence type="ECO:0000259" key="7">
    <source>
        <dbReference type="Pfam" id="PF01035"/>
    </source>
</evidence>
<dbReference type="PROSITE" id="PS00374">
    <property type="entry name" value="MGMT"/>
    <property type="match status" value="1"/>
</dbReference>
<protein>
    <submittedName>
        <fullName evidence="8">MGMT family protein</fullName>
    </submittedName>
</protein>
<gene>
    <name evidence="8" type="ORF">NAF29_16910</name>
</gene>
<evidence type="ECO:0000256" key="5">
    <source>
        <dbReference type="ARBA" id="ARBA00023204"/>
    </source>
</evidence>
<evidence type="ECO:0000256" key="1">
    <source>
        <dbReference type="ARBA" id="ARBA00001286"/>
    </source>
</evidence>
<dbReference type="CDD" id="cd06445">
    <property type="entry name" value="ATase"/>
    <property type="match status" value="1"/>
</dbReference>
<dbReference type="GO" id="GO:0003908">
    <property type="term" value="F:methylated-DNA-[protein]-cysteine S-methyltransferase activity"/>
    <property type="evidence" value="ECO:0007669"/>
    <property type="project" value="UniProtKB-EC"/>
</dbReference>
<dbReference type="EMBL" id="JAMQGP010000010">
    <property type="protein sequence ID" value="MCM2681331.1"/>
    <property type="molecule type" value="Genomic_DNA"/>
</dbReference>
<keyword evidence="5" id="KW-0234">DNA repair</keyword>
<comment type="catalytic activity">
    <reaction evidence="1">
        <text>a 4-O-methyl-thymidine in DNA + L-cysteinyl-[protein] = a thymidine in DNA + S-methyl-L-cysteinyl-[protein]</text>
        <dbReference type="Rhea" id="RHEA:53428"/>
        <dbReference type="Rhea" id="RHEA-COMP:10131"/>
        <dbReference type="Rhea" id="RHEA-COMP:10132"/>
        <dbReference type="Rhea" id="RHEA-COMP:13555"/>
        <dbReference type="Rhea" id="RHEA-COMP:13556"/>
        <dbReference type="ChEBI" id="CHEBI:29950"/>
        <dbReference type="ChEBI" id="CHEBI:82612"/>
        <dbReference type="ChEBI" id="CHEBI:137386"/>
        <dbReference type="ChEBI" id="CHEBI:137387"/>
        <dbReference type="EC" id="2.1.1.63"/>
    </reaction>
</comment>
<comment type="caution">
    <text evidence="8">The sequence shown here is derived from an EMBL/GenBank/DDBJ whole genome shotgun (WGS) entry which is preliminary data.</text>
</comment>
<dbReference type="SUPFAM" id="SSF46767">
    <property type="entry name" value="Methylated DNA-protein cysteine methyltransferase, C-terminal domain"/>
    <property type="match status" value="1"/>
</dbReference>
<evidence type="ECO:0000256" key="2">
    <source>
        <dbReference type="ARBA" id="ARBA00022603"/>
    </source>
</evidence>
<dbReference type="Gene3D" id="1.10.10.10">
    <property type="entry name" value="Winged helix-like DNA-binding domain superfamily/Winged helix DNA-binding domain"/>
    <property type="match status" value="1"/>
</dbReference>
<keyword evidence="2" id="KW-0489">Methyltransferase</keyword>
<comment type="catalytic activity">
    <reaction evidence="6">
        <text>a 6-O-methyl-2'-deoxyguanosine in DNA + L-cysteinyl-[protein] = S-methyl-L-cysteinyl-[protein] + a 2'-deoxyguanosine in DNA</text>
        <dbReference type="Rhea" id="RHEA:24000"/>
        <dbReference type="Rhea" id="RHEA-COMP:10131"/>
        <dbReference type="Rhea" id="RHEA-COMP:10132"/>
        <dbReference type="Rhea" id="RHEA-COMP:11367"/>
        <dbReference type="Rhea" id="RHEA-COMP:11368"/>
        <dbReference type="ChEBI" id="CHEBI:29950"/>
        <dbReference type="ChEBI" id="CHEBI:82612"/>
        <dbReference type="ChEBI" id="CHEBI:85445"/>
        <dbReference type="ChEBI" id="CHEBI:85448"/>
        <dbReference type="EC" id="2.1.1.63"/>
    </reaction>
</comment>
<evidence type="ECO:0000256" key="6">
    <source>
        <dbReference type="ARBA" id="ARBA00049348"/>
    </source>
</evidence>
<dbReference type="GO" id="GO:0032259">
    <property type="term" value="P:methylation"/>
    <property type="evidence" value="ECO:0007669"/>
    <property type="project" value="UniProtKB-KW"/>
</dbReference>
<dbReference type="InterPro" id="IPR001497">
    <property type="entry name" value="MethylDNA_cys_MeTrfase_AS"/>
</dbReference>
<dbReference type="AlphaFoldDB" id="A0AA41WA00"/>
<dbReference type="NCBIfam" id="TIGR00589">
    <property type="entry name" value="ogt"/>
    <property type="match status" value="1"/>
</dbReference>
<feature type="domain" description="Methylated-DNA-[protein]-cysteine S-methyltransferase DNA binding" evidence="7">
    <location>
        <begin position="1"/>
        <end position="74"/>
    </location>
</feature>
<keyword evidence="9" id="KW-1185">Reference proteome</keyword>
<keyword evidence="3" id="KW-0808">Transferase</keyword>
<dbReference type="PANTHER" id="PTHR10815:SF13">
    <property type="entry name" value="METHYLATED-DNA--PROTEIN-CYSTEINE METHYLTRANSFERASE"/>
    <property type="match status" value="1"/>
</dbReference>
<dbReference type="InterPro" id="IPR014048">
    <property type="entry name" value="MethylDNA_cys_MeTrfase_DNA-bd"/>
</dbReference>
<dbReference type="InterPro" id="IPR036388">
    <property type="entry name" value="WH-like_DNA-bd_sf"/>
</dbReference>
<name>A0AA41WA00_9GAMM</name>
<dbReference type="GO" id="GO:0006281">
    <property type="term" value="P:DNA repair"/>
    <property type="evidence" value="ECO:0007669"/>
    <property type="project" value="UniProtKB-KW"/>
</dbReference>
<dbReference type="PANTHER" id="PTHR10815">
    <property type="entry name" value="METHYLATED-DNA--PROTEIN-CYSTEINE METHYLTRANSFERASE"/>
    <property type="match status" value="1"/>
</dbReference>
<evidence type="ECO:0000313" key="9">
    <source>
        <dbReference type="Proteomes" id="UP001165393"/>
    </source>
</evidence>
<dbReference type="Pfam" id="PF01035">
    <property type="entry name" value="DNA_binding_1"/>
    <property type="match status" value="1"/>
</dbReference>
<evidence type="ECO:0000313" key="8">
    <source>
        <dbReference type="EMBL" id="MCM2681331.1"/>
    </source>
</evidence>
<organism evidence="8 9">
    <name type="scientific">Echinimonas agarilytica</name>
    <dbReference type="NCBI Taxonomy" id="1215918"/>
    <lineage>
        <taxon>Bacteria</taxon>
        <taxon>Pseudomonadati</taxon>
        <taxon>Pseudomonadota</taxon>
        <taxon>Gammaproteobacteria</taxon>
        <taxon>Alteromonadales</taxon>
        <taxon>Echinimonadaceae</taxon>
        <taxon>Echinimonas</taxon>
    </lineage>
</organism>
<dbReference type="Proteomes" id="UP001165393">
    <property type="component" value="Unassembled WGS sequence"/>
</dbReference>